<evidence type="ECO:0000313" key="2">
    <source>
        <dbReference type="Proteomes" id="UP000533080"/>
    </source>
</evidence>
<evidence type="ECO:0008006" key="3">
    <source>
        <dbReference type="Google" id="ProtNLM"/>
    </source>
</evidence>
<dbReference type="SUPFAM" id="SSF55729">
    <property type="entry name" value="Acyl-CoA N-acyltransferases (Nat)"/>
    <property type="match status" value="1"/>
</dbReference>
<accession>A0A7Y4MTE7</accession>
<dbReference type="RefSeq" id="WP_171443494.1">
    <property type="nucleotide sequence ID" value="NZ_JABFNS010000099.1"/>
</dbReference>
<protein>
    <recommendedName>
        <fullName evidence="3">N-acetyltransferase domain-containing protein</fullName>
    </recommendedName>
</protein>
<dbReference type="EMBL" id="JABFNT010000088">
    <property type="protein sequence ID" value="NOJ81477.1"/>
    <property type="molecule type" value="Genomic_DNA"/>
</dbReference>
<evidence type="ECO:0000313" key="1">
    <source>
        <dbReference type="EMBL" id="NOJ81477.1"/>
    </source>
</evidence>
<comment type="caution">
    <text evidence="1">The sequence shown here is derived from an EMBL/GenBank/DDBJ whole genome shotgun (WGS) entry which is preliminary data.</text>
</comment>
<reference evidence="1 2" key="1">
    <citation type="submission" date="2020-05" db="EMBL/GenBank/DDBJ databases">
        <authorList>
            <person name="Whitworth D."/>
        </authorList>
    </citation>
    <scope>NUCLEOTIDE SEQUENCE [LARGE SCALE GENOMIC DNA]</scope>
    <source>
        <strain evidence="1 2">AM005</strain>
    </source>
</reference>
<dbReference type="Gene3D" id="3.40.630.30">
    <property type="match status" value="1"/>
</dbReference>
<dbReference type="AlphaFoldDB" id="A0A7Y4MTE7"/>
<organism evidence="1 2">
    <name type="scientific">Myxococcus xanthus</name>
    <dbReference type="NCBI Taxonomy" id="34"/>
    <lineage>
        <taxon>Bacteria</taxon>
        <taxon>Pseudomonadati</taxon>
        <taxon>Myxococcota</taxon>
        <taxon>Myxococcia</taxon>
        <taxon>Myxococcales</taxon>
        <taxon>Cystobacterineae</taxon>
        <taxon>Myxococcaceae</taxon>
        <taxon>Myxococcus</taxon>
    </lineage>
</organism>
<dbReference type="InterPro" id="IPR016181">
    <property type="entry name" value="Acyl_CoA_acyltransferase"/>
</dbReference>
<sequence length="252" mass="27774">MLTMHTMQWRSLDEMMGGLRPPENCCLEQLSRDSVVQVTALLEKWYPDIRVGTESRHLEPAFYEQCVCIQGESPERPVYAILGRDRDTQEVIGLLTLEKNARGLQLSAAMGAVEPSQRGLGLGQFGISLLEQVGRNIGAEVVLYYSTLKMARAQRNAEHRGFKLVGLVPAFDVDAIAPNTVKRVYEAIYAKVLVGPEKIHLPDWNALIPTTRALYTHLFGQHPAAATLEHRNGVSVPASTPVPISAPEALHG</sequence>
<gene>
    <name evidence="1" type="ORF">HNV28_24615</name>
</gene>
<proteinExistence type="predicted"/>
<dbReference type="Proteomes" id="UP000533080">
    <property type="component" value="Unassembled WGS sequence"/>
</dbReference>
<name>A0A7Y4MTE7_MYXXA</name>